<dbReference type="Proteomes" id="UP001295740">
    <property type="component" value="Unassembled WGS sequence"/>
</dbReference>
<evidence type="ECO:0000313" key="1">
    <source>
        <dbReference type="EMBL" id="CAJ2507147.1"/>
    </source>
</evidence>
<dbReference type="AlphaFoldDB" id="A0AAI8VM58"/>
<reference evidence="1" key="1">
    <citation type="submission" date="2023-10" db="EMBL/GenBank/DDBJ databases">
        <authorList>
            <person name="Hackl T."/>
        </authorList>
    </citation>
    <scope>NUCLEOTIDE SEQUENCE</scope>
</reference>
<organism evidence="1 2">
    <name type="scientific">Anthostomella pinea</name>
    <dbReference type="NCBI Taxonomy" id="933095"/>
    <lineage>
        <taxon>Eukaryota</taxon>
        <taxon>Fungi</taxon>
        <taxon>Dikarya</taxon>
        <taxon>Ascomycota</taxon>
        <taxon>Pezizomycotina</taxon>
        <taxon>Sordariomycetes</taxon>
        <taxon>Xylariomycetidae</taxon>
        <taxon>Xylariales</taxon>
        <taxon>Xylariaceae</taxon>
        <taxon>Anthostomella</taxon>
    </lineage>
</organism>
<protein>
    <submittedName>
        <fullName evidence="1">Uu.00g083330.m01.CDS01</fullName>
    </submittedName>
</protein>
<name>A0AAI8VM58_9PEZI</name>
<gene>
    <name evidence="1" type="ORF">KHLLAP_LOCUS7615</name>
</gene>
<dbReference type="EMBL" id="CAUWAG010000010">
    <property type="protein sequence ID" value="CAJ2507147.1"/>
    <property type="molecule type" value="Genomic_DNA"/>
</dbReference>
<keyword evidence="2" id="KW-1185">Reference proteome</keyword>
<evidence type="ECO:0000313" key="2">
    <source>
        <dbReference type="Proteomes" id="UP001295740"/>
    </source>
</evidence>
<accession>A0AAI8VM58</accession>
<proteinExistence type="predicted"/>
<sequence length="100" mass="11728">MSTNPQDMSPAEEAFLRERKIKFEKEAEENKSGIQQKAVDYALTKHRTNFIEKQLLERQARDAELTAQNSTLKAEDEWLRAELKRRREDAAKHTHTKSTE</sequence>
<comment type="caution">
    <text evidence="1">The sequence shown here is derived from an EMBL/GenBank/DDBJ whole genome shotgun (WGS) entry which is preliminary data.</text>
</comment>